<organism evidence="5 6">
    <name type="scientific">Aminipila butyrica</name>
    <dbReference type="NCBI Taxonomy" id="433296"/>
    <lineage>
        <taxon>Bacteria</taxon>
        <taxon>Bacillati</taxon>
        <taxon>Bacillota</taxon>
        <taxon>Clostridia</taxon>
        <taxon>Peptostreptococcales</taxon>
        <taxon>Anaerovoracaceae</taxon>
        <taxon>Aminipila</taxon>
    </lineage>
</organism>
<dbReference type="EMBL" id="CP048649">
    <property type="protein sequence ID" value="QIB67974.1"/>
    <property type="molecule type" value="Genomic_DNA"/>
</dbReference>
<reference evidence="5 6" key="1">
    <citation type="submission" date="2020-02" db="EMBL/GenBank/DDBJ databases">
        <authorList>
            <person name="Kim Y.B."/>
            <person name="Roh S.W."/>
        </authorList>
    </citation>
    <scope>NUCLEOTIDE SEQUENCE [LARGE SCALE GENOMIC DNA]</scope>
    <source>
        <strain evidence="5 6">DSM 103574</strain>
    </source>
</reference>
<dbReference type="Pfam" id="PF04072">
    <property type="entry name" value="LCM"/>
    <property type="match status" value="1"/>
</dbReference>
<dbReference type="GO" id="GO:0032259">
    <property type="term" value="P:methylation"/>
    <property type="evidence" value="ECO:0007669"/>
    <property type="project" value="UniProtKB-KW"/>
</dbReference>
<dbReference type="AlphaFoldDB" id="A0A858BT76"/>
<evidence type="ECO:0000256" key="1">
    <source>
        <dbReference type="ARBA" id="ARBA00008138"/>
    </source>
</evidence>
<evidence type="ECO:0000313" key="6">
    <source>
        <dbReference type="Proteomes" id="UP000466848"/>
    </source>
</evidence>
<sequence length="296" mass="34275">MLEKTESMTAKVCAFTRAYHSYFTRDKIYDDYLAYDLLGREEYDSIKDLIASLFKSTEPNEKRSWNEAIEELVSPIILPRIRYAETKLKEFATENEFCQYVICGAGVDSFSFRNENPNIEVFELDHPDTQRYKLDRIQKMEWTIPKNVHFVPIDFKQQSMADVLMAHGFNPAVKTFFSILGVSYYLSLDTLETVFSSLSRISAGGSCLVFDYPDLKGHQDKHFKKLKHITATLGETMQEGFSYESLEDKLLINGYSVLDYKSPEHIQKIYFDSREDQLCASNHVHFILANYKGGEN</sequence>
<comment type="similarity">
    <text evidence="1 4">Belongs to the UPF0677 family.</text>
</comment>
<accession>A0A858BT76</accession>
<keyword evidence="6" id="KW-1185">Reference proteome</keyword>
<proteinExistence type="inferred from homology"/>
<dbReference type="InterPro" id="IPR007213">
    <property type="entry name" value="Ppm1/Ppm2/Tcmp"/>
</dbReference>
<dbReference type="InterPro" id="IPR029063">
    <property type="entry name" value="SAM-dependent_MTases_sf"/>
</dbReference>
<comment type="function">
    <text evidence="4">Exhibits S-adenosyl-L-methionine-dependent methyltransferase activity.</text>
</comment>
<gene>
    <name evidence="5" type="ORF">Ami103574_01020</name>
</gene>
<dbReference type="Gene3D" id="3.40.50.150">
    <property type="entry name" value="Vaccinia Virus protein VP39"/>
    <property type="match status" value="1"/>
</dbReference>
<dbReference type="EC" id="2.1.1.-" evidence="4"/>
<protein>
    <recommendedName>
        <fullName evidence="4">S-adenosyl-L-methionine-dependent methyltransferase</fullName>
        <ecNumber evidence="4">2.1.1.-</ecNumber>
    </recommendedName>
</protein>
<keyword evidence="2 4" id="KW-0489">Methyltransferase</keyword>
<dbReference type="KEGG" id="abut:Ami103574_01020"/>
<dbReference type="PANTHER" id="PTHR43619:SF2">
    <property type="entry name" value="S-ADENOSYL-L-METHIONINE-DEPENDENT METHYLTRANSFERASES SUPERFAMILY PROTEIN"/>
    <property type="match status" value="1"/>
</dbReference>
<keyword evidence="4" id="KW-0949">S-adenosyl-L-methionine</keyword>
<dbReference type="GO" id="GO:0008168">
    <property type="term" value="F:methyltransferase activity"/>
    <property type="evidence" value="ECO:0007669"/>
    <property type="project" value="UniProtKB-UniRule"/>
</dbReference>
<evidence type="ECO:0000313" key="5">
    <source>
        <dbReference type="EMBL" id="QIB67974.1"/>
    </source>
</evidence>
<keyword evidence="3 5" id="KW-0808">Transferase</keyword>
<dbReference type="NCBIfam" id="TIGR00027">
    <property type="entry name" value="mthyl_TIGR00027"/>
    <property type="match status" value="1"/>
</dbReference>
<evidence type="ECO:0000256" key="3">
    <source>
        <dbReference type="ARBA" id="ARBA00022679"/>
    </source>
</evidence>
<dbReference type="Proteomes" id="UP000466848">
    <property type="component" value="Chromosome"/>
</dbReference>
<evidence type="ECO:0000256" key="2">
    <source>
        <dbReference type="ARBA" id="ARBA00022603"/>
    </source>
</evidence>
<dbReference type="RefSeq" id="WP_163064894.1">
    <property type="nucleotide sequence ID" value="NZ_CP048649.1"/>
</dbReference>
<evidence type="ECO:0000256" key="4">
    <source>
        <dbReference type="RuleBase" id="RU362030"/>
    </source>
</evidence>
<name>A0A858BT76_9FIRM</name>
<dbReference type="PANTHER" id="PTHR43619">
    <property type="entry name" value="S-ADENOSYL-L-METHIONINE-DEPENDENT METHYLTRANSFERASE YKTD-RELATED"/>
    <property type="match status" value="1"/>
</dbReference>
<dbReference type="InterPro" id="IPR011610">
    <property type="entry name" value="SAM_mthyl_Trfase_ML2640-like"/>
</dbReference>
<dbReference type="SUPFAM" id="SSF53335">
    <property type="entry name" value="S-adenosyl-L-methionine-dependent methyltransferases"/>
    <property type="match status" value="1"/>
</dbReference>